<reference evidence="2" key="1">
    <citation type="submission" date="2016-04" db="EMBL/GenBank/DDBJ databases">
        <title>Cephalotus genome sequencing.</title>
        <authorList>
            <person name="Fukushima K."/>
            <person name="Hasebe M."/>
            <person name="Fang X."/>
        </authorList>
    </citation>
    <scope>NUCLEOTIDE SEQUENCE [LARGE SCALE GENOMIC DNA]</scope>
    <source>
        <strain evidence="2">cv. St1</strain>
    </source>
</reference>
<dbReference type="AlphaFoldDB" id="A0A1Q3C9S2"/>
<proteinExistence type="predicted"/>
<accession>A0A1Q3C9S2</accession>
<dbReference type="STRING" id="3775.A0A1Q3C9S2"/>
<evidence type="ECO:0000313" key="1">
    <source>
        <dbReference type="EMBL" id="GAV76974.1"/>
    </source>
</evidence>
<dbReference type="Proteomes" id="UP000187406">
    <property type="component" value="Unassembled WGS sequence"/>
</dbReference>
<dbReference type="InParanoid" id="A0A1Q3C9S2"/>
<name>A0A1Q3C9S2_CEPFO</name>
<organism evidence="1 2">
    <name type="scientific">Cephalotus follicularis</name>
    <name type="common">Albany pitcher plant</name>
    <dbReference type="NCBI Taxonomy" id="3775"/>
    <lineage>
        <taxon>Eukaryota</taxon>
        <taxon>Viridiplantae</taxon>
        <taxon>Streptophyta</taxon>
        <taxon>Embryophyta</taxon>
        <taxon>Tracheophyta</taxon>
        <taxon>Spermatophyta</taxon>
        <taxon>Magnoliopsida</taxon>
        <taxon>eudicotyledons</taxon>
        <taxon>Gunneridae</taxon>
        <taxon>Pentapetalae</taxon>
        <taxon>rosids</taxon>
        <taxon>fabids</taxon>
        <taxon>Oxalidales</taxon>
        <taxon>Cephalotaceae</taxon>
        <taxon>Cephalotus</taxon>
    </lineage>
</organism>
<dbReference type="EMBL" id="BDDD01001550">
    <property type="protein sequence ID" value="GAV76974.1"/>
    <property type="molecule type" value="Genomic_DNA"/>
</dbReference>
<dbReference type="OrthoDB" id="1166726at2759"/>
<evidence type="ECO:0000313" key="2">
    <source>
        <dbReference type="Proteomes" id="UP000187406"/>
    </source>
</evidence>
<protein>
    <submittedName>
        <fullName evidence="1">Uncharacterized protein</fullName>
    </submittedName>
</protein>
<comment type="caution">
    <text evidence="1">The sequence shown here is derived from an EMBL/GenBank/DDBJ whole genome shotgun (WGS) entry which is preliminary data.</text>
</comment>
<sequence length="87" mass="9471">MIQSLQKSTDDLIPIEVTISNFEGGITQARGVLPVKLTIGGKTSMSSLHQCLILWNGGNIKVVQANGWSFLAGSKAMEVRYYDNELS</sequence>
<keyword evidence="2" id="KW-1185">Reference proteome</keyword>
<gene>
    <name evidence="1" type="ORF">CFOL_v3_20447</name>
</gene>